<dbReference type="SUPFAM" id="SSF75217">
    <property type="entry name" value="alpha/beta knot"/>
    <property type="match status" value="1"/>
</dbReference>
<accession>A0AAN6UPY1</accession>
<evidence type="ECO:0000256" key="1">
    <source>
        <dbReference type="ARBA" id="ARBA00009841"/>
    </source>
</evidence>
<dbReference type="CDD" id="cd18086">
    <property type="entry name" value="HsC9orf114-like"/>
    <property type="match status" value="1"/>
</dbReference>
<dbReference type="Proteomes" id="UP001304895">
    <property type="component" value="Unassembled WGS sequence"/>
</dbReference>
<dbReference type="AlphaFoldDB" id="A0AAN6UPY1"/>
<evidence type="ECO:0000313" key="3">
    <source>
        <dbReference type="Proteomes" id="UP001304895"/>
    </source>
</evidence>
<dbReference type="InterPro" id="IPR029028">
    <property type="entry name" value="Alpha/beta_knot_MTases"/>
</dbReference>
<dbReference type="Gene3D" id="2.40.50.140">
    <property type="entry name" value="Nucleic acid-binding proteins"/>
    <property type="match status" value="1"/>
</dbReference>
<sequence length="374" mass="42148">MNHMLGRKAVRFFKFCQLRLRSKLPELPSRKVLRCIREFNAHLVPPFDTLPAPVVCIIELTMSGYEHQPKKRRMDTDGDNAVPQFKAQPRFHPTVPRDWTISIAVPTSLITDCVTREQRTTNRANADPDAYTGDTDPAHFMEHILTYLEAPPFMRKLLFPIHPNLRSQGLLPSLDMPHHPHKDEWLPYREGMALDTPAKGGKGTVVDIGMPQTVTIAESIPPKTRVTLKMSDDPHGTPEPVHPALPRTQDGYFWGFSVRRAPTLSSVFTSSPYEDGYDLSIGTSERGQPLSRAFPENQRTNFQHMLMAFGGPRGLEYAAMNDPELGELGIAGARTKELFDHWVNVLPNQGTRGIRTDESLLIALTGLRRLWDSS</sequence>
<dbReference type="InterPro" id="IPR029026">
    <property type="entry name" value="tRNA_m1G_MTases_N"/>
</dbReference>
<dbReference type="PANTHER" id="PTHR12150">
    <property type="entry name" value="CLASS IV SAM-BINDING METHYLTRANSFERASE-RELATED"/>
    <property type="match status" value="1"/>
</dbReference>
<dbReference type="PANTHER" id="PTHR12150:SF13">
    <property type="entry name" value="METHYLTRANSFERASE C9ORF114-RELATED"/>
    <property type="match status" value="1"/>
</dbReference>
<name>A0AAN6UPY1_9PEZI</name>
<dbReference type="Pfam" id="PF02598">
    <property type="entry name" value="Methyltrn_RNA_3"/>
    <property type="match status" value="1"/>
</dbReference>
<reference evidence="2" key="2">
    <citation type="submission" date="2023-05" db="EMBL/GenBank/DDBJ databases">
        <authorList>
            <consortium name="Lawrence Berkeley National Laboratory"/>
            <person name="Steindorff A."/>
            <person name="Hensen N."/>
            <person name="Bonometti L."/>
            <person name="Westerberg I."/>
            <person name="Brannstrom I.O."/>
            <person name="Guillou S."/>
            <person name="Cros-Aarteil S."/>
            <person name="Calhoun S."/>
            <person name="Haridas S."/>
            <person name="Kuo A."/>
            <person name="Mondo S."/>
            <person name="Pangilinan J."/>
            <person name="Riley R."/>
            <person name="Labutti K."/>
            <person name="Andreopoulos B."/>
            <person name="Lipzen A."/>
            <person name="Chen C."/>
            <person name="Yanf M."/>
            <person name="Daum C."/>
            <person name="Ng V."/>
            <person name="Clum A."/>
            <person name="Ohm R."/>
            <person name="Martin F."/>
            <person name="Silar P."/>
            <person name="Natvig D."/>
            <person name="Lalanne C."/>
            <person name="Gautier V."/>
            <person name="Ament-Velasquez S.L."/>
            <person name="Kruys A."/>
            <person name="Hutchinson M.I."/>
            <person name="Powell A.J."/>
            <person name="Barry K."/>
            <person name="Miller A.N."/>
            <person name="Grigoriev I.V."/>
            <person name="Debuchy R."/>
            <person name="Gladieux P."/>
            <person name="Thoren M.H."/>
            <person name="Johannesson H."/>
        </authorList>
    </citation>
    <scope>NUCLEOTIDE SEQUENCE</scope>
    <source>
        <strain evidence="2">CBS 123565</strain>
    </source>
</reference>
<protein>
    <submittedName>
        <fullName evidence="2">DUF171-domain-containing protein</fullName>
    </submittedName>
</protein>
<comment type="caution">
    <text evidence="2">The sequence shown here is derived from an EMBL/GenBank/DDBJ whole genome shotgun (WGS) entry which is preliminary data.</text>
</comment>
<dbReference type="InterPro" id="IPR012340">
    <property type="entry name" value="NA-bd_OB-fold"/>
</dbReference>
<dbReference type="SUPFAM" id="SSF50249">
    <property type="entry name" value="Nucleic acid-binding proteins"/>
    <property type="match status" value="1"/>
</dbReference>
<evidence type="ECO:0000313" key="2">
    <source>
        <dbReference type="EMBL" id="KAK4136903.1"/>
    </source>
</evidence>
<dbReference type="Gene3D" id="3.40.1280.10">
    <property type="match status" value="1"/>
</dbReference>
<comment type="similarity">
    <text evidence="1">Belongs to the class IV-like SAM-binding methyltransferase superfamily.</text>
</comment>
<proteinExistence type="inferred from homology"/>
<dbReference type="InterPro" id="IPR003750">
    <property type="entry name" value="Put_MeTrfase-C9orf114-like"/>
</dbReference>
<organism evidence="2 3">
    <name type="scientific">Trichocladium antarcticum</name>
    <dbReference type="NCBI Taxonomy" id="1450529"/>
    <lineage>
        <taxon>Eukaryota</taxon>
        <taxon>Fungi</taxon>
        <taxon>Dikarya</taxon>
        <taxon>Ascomycota</taxon>
        <taxon>Pezizomycotina</taxon>
        <taxon>Sordariomycetes</taxon>
        <taxon>Sordariomycetidae</taxon>
        <taxon>Sordariales</taxon>
        <taxon>Chaetomiaceae</taxon>
        <taxon>Trichocladium</taxon>
    </lineage>
</organism>
<gene>
    <name evidence="2" type="ORF">BT67DRAFT_194743</name>
</gene>
<reference evidence="2" key="1">
    <citation type="journal article" date="2023" name="Mol. Phylogenet. Evol.">
        <title>Genome-scale phylogeny and comparative genomics of the fungal order Sordariales.</title>
        <authorList>
            <person name="Hensen N."/>
            <person name="Bonometti L."/>
            <person name="Westerberg I."/>
            <person name="Brannstrom I.O."/>
            <person name="Guillou S."/>
            <person name="Cros-Aarteil S."/>
            <person name="Calhoun S."/>
            <person name="Haridas S."/>
            <person name="Kuo A."/>
            <person name="Mondo S."/>
            <person name="Pangilinan J."/>
            <person name="Riley R."/>
            <person name="LaButti K."/>
            <person name="Andreopoulos B."/>
            <person name="Lipzen A."/>
            <person name="Chen C."/>
            <person name="Yan M."/>
            <person name="Daum C."/>
            <person name="Ng V."/>
            <person name="Clum A."/>
            <person name="Steindorff A."/>
            <person name="Ohm R.A."/>
            <person name="Martin F."/>
            <person name="Silar P."/>
            <person name="Natvig D.O."/>
            <person name="Lalanne C."/>
            <person name="Gautier V."/>
            <person name="Ament-Velasquez S.L."/>
            <person name="Kruys A."/>
            <person name="Hutchinson M.I."/>
            <person name="Powell A.J."/>
            <person name="Barry K."/>
            <person name="Miller A.N."/>
            <person name="Grigoriev I.V."/>
            <person name="Debuchy R."/>
            <person name="Gladieux P."/>
            <person name="Hiltunen Thoren M."/>
            <person name="Johannesson H."/>
        </authorList>
    </citation>
    <scope>NUCLEOTIDE SEQUENCE</scope>
    <source>
        <strain evidence="2">CBS 123565</strain>
    </source>
</reference>
<keyword evidence="3" id="KW-1185">Reference proteome</keyword>
<dbReference type="EMBL" id="MU853403">
    <property type="protein sequence ID" value="KAK4136903.1"/>
    <property type="molecule type" value="Genomic_DNA"/>
</dbReference>